<dbReference type="EMBL" id="BMHP01000003">
    <property type="protein sequence ID" value="GGD80024.1"/>
    <property type="molecule type" value="Genomic_DNA"/>
</dbReference>
<keyword evidence="5" id="KW-1185">Reference proteome</keyword>
<dbReference type="Proteomes" id="UP000612456">
    <property type="component" value="Unassembled WGS sequence"/>
</dbReference>
<dbReference type="CDD" id="cd14791">
    <property type="entry name" value="GH36"/>
    <property type="match status" value="1"/>
</dbReference>
<evidence type="ECO:0000256" key="2">
    <source>
        <dbReference type="ARBA" id="ARBA00023295"/>
    </source>
</evidence>
<dbReference type="RefSeq" id="WP_188994702.1">
    <property type="nucleotide sequence ID" value="NZ_BMHP01000003.1"/>
</dbReference>
<dbReference type="Gene3D" id="2.70.98.60">
    <property type="entry name" value="alpha-galactosidase from lactobacil brevis"/>
    <property type="match status" value="1"/>
</dbReference>
<accession>A0A916Z7J0</accession>
<organism evidence="4 5">
    <name type="scientific">Paenibacillus nasutitermitis</name>
    <dbReference type="NCBI Taxonomy" id="1652958"/>
    <lineage>
        <taxon>Bacteria</taxon>
        <taxon>Bacillati</taxon>
        <taxon>Bacillota</taxon>
        <taxon>Bacilli</taxon>
        <taxon>Bacillales</taxon>
        <taxon>Paenibacillaceae</taxon>
        <taxon>Paenibacillus</taxon>
    </lineage>
</organism>
<dbReference type="GO" id="GO:0004557">
    <property type="term" value="F:alpha-galactosidase activity"/>
    <property type="evidence" value="ECO:0007669"/>
    <property type="project" value="UniProtKB-UniRule"/>
</dbReference>
<evidence type="ECO:0000313" key="5">
    <source>
        <dbReference type="Proteomes" id="UP000612456"/>
    </source>
</evidence>
<dbReference type="PANTHER" id="PTHR43053">
    <property type="entry name" value="GLYCOSIDASE FAMILY 31"/>
    <property type="match status" value="1"/>
</dbReference>
<name>A0A916Z7J0_9BACL</name>
<feature type="active site" description="Proton donor" evidence="3">
    <location>
        <position position="527"/>
    </location>
</feature>
<evidence type="ECO:0000256" key="3">
    <source>
        <dbReference type="PIRSR" id="PIRSR005536-1"/>
    </source>
</evidence>
<keyword evidence="1" id="KW-0378">Hydrolase</keyword>
<dbReference type="SUPFAM" id="SSF51445">
    <property type="entry name" value="(Trans)glycosidases"/>
    <property type="match status" value="1"/>
</dbReference>
<evidence type="ECO:0000313" key="4">
    <source>
        <dbReference type="EMBL" id="GGD80024.1"/>
    </source>
</evidence>
<feature type="active site" description="Nucleophile" evidence="3">
    <location>
        <position position="457"/>
    </location>
</feature>
<dbReference type="InterPro" id="IPR038417">
    <property type="entry name" value="Alpga-gal_N_sf"/>
</dbReference>
<protein>
    <recommendedName>
        <fullName evidence="6">Alpha-galactosidase</fullName>
    </recommendedName>
</protein>
<dbReference type="PRINTS" id="PR00743">
    <property type="entry name" value="GLHYDRLASE36"/>
</dbReference>
<comment type="caution">
    <text evidence="4">The sequence shown here is derived from an EMBL/GenBank/DDBJ whole genome shotgun (WGS) entry which is preliminary data.</text>
</comment>
<dbReference type="InterPro" id="IPR017853">
    <property type="entry name" value="GH"/>
</dbReference>
<dbReference type="PANTHER" id="PTHR43053:SF3">
    <property type="entry name" value="ALPHA-GALACTOSIDASE C-RELATED"/>
    <property type="match status" value="1"/>
</dbReference>
<gene>
    <name evidence="4" type="ORF">GCM10010911_42650</name>
</gene>
<evidence type="ECO:0008006" key="6">
    <source>
        <dbReference type="Google" id="ProtNLM"/>
    </source>
</evidence>
<dbReference type="InterPro" id="IPR013785">
    <property type="entry name" value="Aldolase_TIM"/>
</dbReference>
<dbReference type="Gene3D" id="3.20.20.70">
    <property type="entry name" value="Aldolase class I"/>
    <property type="match status" value="1"/>
</dbReference>
<proteinExistence type="predicted"/>
<dbReference type="InterPro" id="IPR050985">
    <property type="entry name" value="Alpha-glycosidase_related"/>
</dbReference>
<dbReference type="InterPro" id="IPR002252">
    <property type="entry name" value="Glyco_hydro_36"/>
</dbReference>
<dbReference type="GO" id="GO:0016052">
    <property type="term" value="P:carbohydrate catabolic process"/>
    <property type="evidence" value="ECO:0007669"/>
    <property type="project" value="InterPro"/>
</dbReference>
<evidence type="ECO:0000256" key="1">
    <source>
        <dbReference type="ARBA" id="ARBA00022801"/>
    </source>
</evidence>
<dbReference type="AlphaFoldDB" id="A0A916Z7J0"/>
<reference evidence="4" key="1">
    <citation type="journal article" date="2014" name="Int. J. Syst. Evol. Microbiol.">
        <title>Complete genome sequence of Corynebacterium casei LMG S-19264T (=DSM 44701T), isolated from a smear-ripened cheese.</title>
        <authorList>
            <consortium name="US DOE Joint Genome Institute (JGI-PGF)"/>
            <person name="Walter F."/>
            <person name="Albersmeier A."/>
            <person name="Kalinowski J."/>
            <person name="Ruckert C."/>
        </authorList>
    </citation>
    <scope>NUCLEOTIDE SEQUENCE</scope>
    <source>
        <strain evidence="4">CGMCC 1.15178</strain>
    </source>
</reference>
<keyword evidence="2" id="KW-0326">Glycosidase</keyword>
<reference evidence="4" key="2">
    <citation type="submission" date="2020-09" db="EMBL/GenBank/DDBJ databases">
        <authorList>
            <person name="Sun Q."/>
            <person name="Zhou Y."/>
        </authorList>
    </citation>
    <scope>NUCLEOTIDE SEQUENCE</scope>
    <source>
        <strain evidence="4">CGMCC 1.15178</strain>
    </source>
</reference>
<sequence>MEKVFVDVHVGNEPFFIVTYRSGLMVYEEGLVDGIYASLGWNGAGYSGVTNNIPRPEVLDIKKFAEPQAFMVEIDGQSLGSHWELEHYESNKESKGLHVIITLKHTIRPVTVKIHTLLDGSPILTRWIEIVNLHNQPAALGLVVPLGGGLQTVKRWRNHVKDQKKLYRLGYMEYTEHMREAIFAWHDLPNAGYYFGGRFLRNRYRHPMFVLEDKAMGSHFICQFAWSGGYRFTFDLNSESDDAHLAFKAAHDAPSPIRILEPGEHVNSAEVHMGMMYGDFDDCINAMHKHVRESVLLPQARGRGLWIESGIGPEVDMSQESVLHVIDASAEAGCEIFFIDAAWFSAPGEEKTWYAKVGDWEPDLDRYPMGIEGIRDYVHAKGMLFGLWMEPERFGPSSKMFELHPEWCTIGYDGKIKGAIDGGGGMVDLAKSEAGIWVEQQMATLIDRFKLDFFRLDFNVGTMTPFSFNLKDNYLENSDWRYYEVFYSIMMRLRVRFPEVVFEACAGGGGRTDLGFTRYYAHTWGTDHQLAPRSFAITNGLTMCLPPEHVDRLLTNQAGFTTASLEFQARLLLFVRPTIGSATPPTFMPNPLQLEKITHMIDLHKNFVRPMMNASNIYHHTPEVDGLDPKGTGILELASESKERALMGIFQLSNPETNDIQVVFKGVSASKRYVVTLDNSGETFEVEGHKLKMGGLTIRLGNALTSELILVEAL</sequence>
<dbReference type="Pfam" id="PF02065">
    <property type="entry name" value="Melibiase"/>
    <property type="match status" value="1"/>
</dbReference>